<evidence type="ECO:0000259" key="9">
    <source>
        <dbReference type="PROSITE" id="PS50522"/>
    </source>
</evidence>
<feature type="binding site" evidence="8">
    <location>
        <position position="363"/>
    </location>
    <ligand>
        <name>Mg(2+)</name>
        <dbReference type="ChEBI" id="CHEBI:18420"/>
        <label>2</label>
    </ligand>
</feature>
<keyword evidence="8" id="KW-0460">Magnesium</keyword>
<dbReference type="InterPro" id="IPR043502">
    <property type="entry name" value="DNA/RNA_pol_sf"/>
</dbReference>
<dbReference type="InterPro" id="IPR005093">
    <property type="entry name" value="RNArep_beta"/>
</dbReference>
<name>A0A1L3KIE3_9VIRU</name>
<keyword evidence="3" id="KW-0548">Nucleotidyltransferase</keyword>
<evidence type="ECO:0000256" key="6">
    <source>
        <dbReference type="ARBA" id="ARBA00030248"/>
    </source>
</evidence>
<keyword evidence="8" id="KW-0479">Metal-binding</keyword>
<dbReference type="InterPro" id="IPR007096">
    <property type="entry name" value="RNA-dir_Rpol_cat_phage"/>
</dbReference>
<protein>
    <recommendedName>
        <fullName evidence="1">RNA-directed RNA polymerase</fullName>
        <ecNumber evidence="1">2.7.7.48</ecNumber>
    </recommendedName>
    <alternativeName>
        <fullName evidence="6">RNA replicase beta chain</fullName>
    </alternativeName>
</protein>
<dbReference type="EMBL" id="KX883506">
    <property type="protein sequence ID" value="APG77085.1"/>
    <property type="molecule type" value="Genomic_RNA"/>
</dbReference>
<dbReference type="EC" id="2.7.7.48" evidence="1"/>
<organism evidence="10">
    <name type="scientific">Beihai levi-like virus 21</name>
    <dbReference type="NCBI Taxonomy" id="1922407"/>
    <lineage>
        <taxon>Viruses</taxon>
        <taxon>Riboviria</taxon>
    </lineage>
</organism>
<dbReference type="GO" id="GO:0003968">
    <property type="term" value="F:RNA-directed RNA polymerase activity"/>
    <property type="evidence" value="ECO:0007669"/>
    <property type="project" value="UniProtKB-EC"/>
</dbReference>
<keyword evidence="4" id="KW-0547">Nucleotide-binding</keyword>
<dbReference type="Pfam" id="PF03431">
    <property type="entry name" value="RNA_replicase_B"/>
    <property type="match status" value="1"/>
</dbReference>
<accession>A0A1L3KIE3</accession>
<comment type="cofactor">
    <cofactor evidence="8">
        <name>Mg(2+)</name>
        <dbReference type="ChEBI" id="CHEBI:18420"/>
    </cofactor>
    <text evidence="8">Binds 2 Mg(2+) per subunit.</text>
</comment>
<reference evidence="10" key="1">
    <citation type="journal article" date="2016" name="Nature">
        <title>Redefining the invertebrate RNA virosphere.</title>
        <authorList>
            <person name="Shi M."/>
            <person name="Lin X.D."/>
            <person name="Tian J.H."/>
            <person name="Chen L.J."/>
            <person name="Chen X."/>
            <person name="Li C.X."/>
            <person name="Qin X.C."/>
            <person name="Li J."/>
            <person name="Cao J.P."/>
            <person name="Eden J.S."/>
            <person name="Buchmann J."/>
            <person name="Wang W."/>
            <person name="Xu J."/>
            <person name="Holmes E.C."/>
            <person name="Zhang Y.Z."/>
        </authorList>
    </citation>
    <scope>NUCLEOTIDE SEQUENCE</scope>
    <source>
        <strain evidence="10">BHZY58374</strain>
    </source>
</reference>
<feature type="binding site" evidence="8">
    <location>
        <position position="270"/>
    </location>
    <ligand>
        <name>Mg(2+)</name>
        <dbReference type="ChEBI" id="CHEBI:18420"/>
        <label>2</label>
    </ligand>
</feature>
<dbReference type="SUPFAM" id="SSF56672">
    <property type="entry name" value="DNA/RNA polymerases"/>
    <property type="match status" value="1"/>
</dbReference>
<keyword evidence="5" id="KW-0693">Viral RNA replication</keyword>
<evidence type="ECO:0000256" key="3">
    <source>
        <dbReference type="ARBA" id="ARBA00022695"/>
    </source>
</evidence>
<feature type="binding site" evidence="8">
    <location>
        <position position="364"/>
    </location>
    <ligand>
        <name>Mg(2+)</name>
        <dbReference type="ChEBI" id="CHEBI:18420"/>
        <label>2</label>
    </ligand>
</feature>
<proteinExistence type="predicted"/>
<dbReference type="GO" id="GO:0039694">
    <property type="term" value="P:viral RNA genome replication"/>
    <property type="evidence" value="ECO:0007669"/>
    <property type="project" value="InterPro"/>
</dbReference>
<evidence type="ECO:0000256" key="2">
    <source>
        <dbReference type="ARBA" id="ARBA00022679"/>
    </source>
</evidence>
<evidence type="ECO:0000256" key="1">
    <source>
        <dbReference type="ARBA" id="ARBA00012494"/>
    </source>
</evidence>
<evidence type="ECO:0000256" key="4">
    <source>
        <dbReference type="ARBA" id="ARBA00022741"/>
    </source>
</evidence>
<evidence type="ECO:0000256" key="8">
    <source>
        <dbReference type="PIRSR" id="PIRSR605093-1"/>
    </source>
</evidence>
<evidence type="ECO:0000313" key="10">
    <source>
        <dbReference type="EMBL" id="APG77085.1"/>
    </source>
</evidence>
<comment type="catalytic activity">
    <reaction evidence="7">
        <text>RNA(n) + a ribonucleoside 5'-triphosphate = RNA(n+1) + diphosphate</text>
        <dbReference type="Rhea" id="RHEA:21248"/>
        <dbReference type="Rhea" id="RHEA-COMP:14527"/>
        <dbReference type="Rhea" id="RHEA-COMP:17342"/>
        <dbReference type="ChEBI" id="CHEBI:33019"/>
        <dbReference type="ChEBI" id="CHEBI:61557"/>
        <dbReference type="ChEBI" id="CHEBI:140395"/>
        <dbReference type="EC" id="2.7.7.48"/>
    </reaction>
</comment>
<dbReference type="GO" id="GO:0046872">
    <property type="term" value="F:metal ion binding"/>
    <property type="evidence" value="ECO:0007669"/>
    <property type="project" value="UniProtKB-KW"/>
</dbReference>
<evidence type="ECO:0000256" key="5">
    <source>
        <dbReference type="ARBA" id="ARBA00022953"/>
    </source>
</evidence>
<keyword evidence="2" id="KW-0808">Transferase</keyword>
<sequence length="604" mass="67953">MKNFKFSKPRRLTDDLVMSTLNGLASISPANVQLDEVITAMKEGNAARLISYSSPFEHESVWPITAYDTAVSHFANNLYRKSDFLELGIDTLEAAKTAFYSAEEACRLTNERLIFSSRDGDIEAIILMARRKISRLLRPFNVEKLEPYFRHGSGATTRSPRKLGDEFFKWENNPEVTHRAAPLLKLVLGRYNIPYNLPVCVSGSLLQTVPKTAKTDRPIAIEPEGNMFLQLGAGGYIRRQLRRVGIDLNDQALNQRGAQLAIDENLATVDLSAASDSISIELVKLLLPADWFMFLDAIRSHVGTWGERKQRFNTASELVIFNKFSSMGNGFTFELESLIFWALSDSVREYEERGDTRLNIYGDDIVIHRDCISLLTKVFSYVGFTINTEKSFTEGPFFESCGSHYFNGALVTPLYVKSLIDDLPTAFWFINQVRRWYGTVVGYMPQAHYDQLIKIVKHHTPAKYRYMVAPAIPDGVGDNALIGSISEVRPRFSAGTFHTNVFLPKIGKRYTSGVGQLVKSLIKLERVPASRYRTMFSARSARLVVSSLRSELAADVPVLTNRVSSSKTSRGASTFVHHEKNDAMLVRTKLRCPVWIDPTPLVSD</sequence>
<feature type="domain" description="RdRp catalytic" evidence="9">
    <location>
        <begin position="255"/>
        <end position="395"/>
    </location>
</feature>
<dbReference type="PROSITE" id="PS50522">
    <property type="entry name" value="RDRP_PHAGE"/>
    <property type="match status" value="1"/>
</dbReference>
<evidence type="ECO:0000256" key="7">
    <source>
        <dbReference type="ARBA" id="ARBA00048744"/>
    </source>
</evidence>
<dbReference type="GO" id="GO:0000166">
    <property type="term" value="F:nucleotide binding"/>
    <property type="evidence" value="ECO:0007669"/>
    <property type="project" value="UniProtKB-KW"/>
</dbReference>